<keyword evidence="12" id="KW-1185">Reference proteome</keyword>
<dbReference type="InterPro" id="IPR055299">
    <property type="entry name" value="TIMMDC1"/>
</dbReference>
<organism evidence="11 12">
    <name type="scientific">Cynoglossus semilaevis</name>
    <name type="common">Tongue sole</name>
    <dbReference type="NCBI Taxonomy" id="244447"/>
    <lineage>
        <taxon>Eukaryota</taxon>
        <taxon>Metazoa</taxon>
        <taxon>Chordata</taxon>
        <taxon>Craniata</taxon>
        <taxon>Vertebrata</taxon>
        <taxon>Euteleostomi</taxon>
        <taxon>Actinopterygii</taxon>
        <taxon>Neopterygii</taxon>
        <taxon>Teleostei</taxon>
        <taxon>Neoteleostei</taxon>
        <taxon>Acanthomorphata</taxon>
        <taxon>Carangaria</taxon>
        <taxon>Pleuronectiformes</taxon>
        <taxon>Pleuronectoidei</taxon>
        <taxon>Cynoglossidae</taxon>
        <taxon>Cynoglossinae</taxon>
        <taxon>Cynoglossus</taxon>
    </lineage>
</organism>
<dbReference type="GO" id="GO:0005739">
    <property type="term" value="C:mitochondrion"/>
    <property type="evidence" value="ECO:0007669"/>
    <property type="project" value="TreeGrafter"/>
</dbReference>
<evidence type="ECO:0000313" key="12">
    <source>
        <dbReference type="Proteomes" id="UP000265120"/>
    </source>
</evidence>
<feature type="coiled-coil region" evidence="9">
    <location>
        <begin position="252"/>
        <end position="279"/>
    </location>
</feature>
<feature type="transmembrane region" description="Helical" evidence="10">
    <location>
        <begin position="171"/>
        <end position="189"/>
    </location>
</feature>
<sequence length="353" mass="39513">MCPERQTWQPYSGTRAMASTVSLQHLLQNIRPPAFLFSLPKVYAAEAAAAHTTQRLSSPSGTAASAENLSQHCLPKIIGQPEFPDTGWDRLKELFTKDEFKRYPEEISNVIKSGLVAALAGMIYGGLPAGFHARQNYIQKNQAEIYTCNVDAVRSAHNAAIRGFIRYGFRWSWRVAAFVTLFNSISIGLEVYRDKVSLSNYAAAGAVTAGLFRLNLGLRGLVAGTVIGTFLGLPTGALILSLQSLSGESVRERRKRERRELYEQRLAEWTENLQLTDELIGNLDDRTHNEETSKDIRRIQELLTSPENTNERVRAVCLYTERFLYDASKTLYHCGTLLVEEPDSMLEFLPPPP</sequence>
<dbReference type="Ensembl" id="ENSCSET00000009804.1">
    <property type="protein sequence ID" value="ENSCSEP00000009690.1"/>
    <property type="gene ID" value="ENSCSEG00000006214.1"/>
</dbReference>
<reference evidence="11 12" key="1">
    <citation type="journal article" date="2014" name="Nat. Genet.">
        <title>Whole-genome sequence of a flatfish provides insights into ZW sex chromosome evolution and adaptation to a benthic lifestyle.</title>
        <authorList>
            <person name="Chen S."/>
            <person name="Zhang G."/>
            <person name="Shao C."/>
            <person name="Huang Q."/>
            <person name="Liu G."/>
            <person name="Zhang P."/>
            <person name="Song W."/>
            <person name="An N."/>
            <person name="Chalopin D."/>
            <person name="Volff J.N."/>
            <person name="Hong Y."/>
            <person name="Li Q."/>
            <person name="Sha Z."/>
            <person name="Zhou H."/>
            <person name="Xie M."/>
            <person name="Yu Q."/>
            <person name="Liu Y."/>
            <person name="Xiang H."/>
            <person name="Wang N."/>
            <person name="Wu K."/>
            <person name="Yang C."/>
            <person name="Zhou Q."/>
            <person name="Liao X."/>
            <person name="Yang L."/>
            <person name="Hu Q."/>
            <person name="Zhang J."/>
            <person name="Meng L."/>
            <person name="Jin L."/>
            <person name="Tian Y."/>
            <person name="Lian J."/>
            <person name="Yang J."/>
            <person name="Miao G."/>
            <person name="Liu S."/>
            <person name="Liang Z."/>
            <person name="Yan F."/>
            <person name="Li Y."/>
            <person name="Sun B."/>
            <person name="Zhang H."/>
            <person name="Zhang J."/>
            <person name="Zhu Y."/>
            <person name="Du M."/>
            <person name="Zhao Y."/>
            <person name="Schartl M."/>
            <person name="Tang Q."/>
            <person name="Wang J."/>
        </authorList>
    </citation>
    <scope>NUCLEOTIDE SEQUENCE</scope>
</reference>
<feature type="transmembrane region" description="Helical" evidence="10">
    <location>
        <begin position="221"/>
        <end position="245"/>
    </location>
</feature>
<evidence type="ECO:0000256" key="6">
    <source>
        <dbReference type="ARBA" id="ARBA00037236"/>
    </source>
</evidence>
<evidence type="ECO:0000256" key="2">
    <source>
        <dbReference type="ARBA" id="ARBA00008444"/>
    </source>
</evidence>
<dbReference type="CTD" id="51300"/>
<evidence type="ECO:0000256" key="3">
    <source>
        <dbReference type="ARBA" id="ARBA00022692"/>
    </source>
</evidence>
<evidence type="ECO:0000313" key="11">
    <source>
        <dbReference type="Ensembl" id="ENSCSEP00000009682.1"/>
    </source>
</evidence>
<proteinExistence type="inferred from homology"/>
<keyword evidence="4 10" id="KW-1133">Transmembrane helix</keyword>
<dbReference type="GeneTree" id="ENSGT00390000013817"/>
<dbReference type="AlphaFoldDB" id="A0A3P8V539"/>
<accession>A0A3P8V539</accession>
<dbReference type="GO" id="GO:0016020">
    <property type="term" value="C:membrane"/>
    <property type="evidence" value="ECO:0007669"/>
    <property type="project" value="UniProtKB-SubCell"/>
</dbReference>
<comment type="subcellular location">
    <subcellularLocation>
        <location evidence="1">Membrane</location>
        <topology evidence="1">Multi-pass membrane protein</topology>
    </subcellularLocation>
</comment>
<evidence type="ECO:0000256" key="4">
    <source>
        <dbReference type="ARBA" id="ARBA00022989"/>
    </source>
</evidence>
<evidence type="ECO:0000256" key="9">
    <source>
        <dbReference type="SAM" id="Coils"/>
    </source>
</evidence>
<keyword evidence="5 10" id="KW-0472">Membrane</keyword>
<name>A0A3P8V539_CYNSE</name>
<evidence type="ECO:0000256" key="8">
    <source>
        <dbReference type="ARBA" id="ARBA00041344"/>
    </source>
</evidence>
<keyword evidence="9" id="KW-0175">Coiled coil</keyword>
<dbReference type="STRING" id="244447.ENSCSEP00000009682"/>
<evidence type="ECO:0000256" key="10">
    <source>
        <dbReference type="SAM" id="Phobius"/>
    </source>
</evidence>
<comment type="function">
    <text evidence="6">Chaperone protein involved in the assembly of the mitochondrial NADH:ubiquinone oxidoreductase complex (complex I). Participates in constructing the membrane arm of complex I.</text>
</comment>
<dbReference type="RefSeq" id="XP_024917951.1">
    <property type="nucleotide sequence ID" value="XM_025062183.1"/>
</dbReference>
<dbReference type="GeneID" id="103389595"/>
<evidence type="ECO:0000256" key="5">
    <source>
        <dbReference type="ARBA" id="ARBA00023136"/>
    </source>
</evidence>
<reference evidence="11" key="2">
    <citation type="submission" date="2025-05" db="UniProtKB">
        <authorList>
            <consortium name="Ensembl"/>
        </authorList>
    </citation>
    <scope>IDENTIFICATION</scope>
</reference>
<comment type="similarity">
    <text evidence="2">Belongs to the Tim17/Tim22/Tim23 family.</text>
</comment>
<protein>
    <recommendedName>
        <fullName evidence="7">Complex I assembly factor TIMMDC1, mitochondrial</fullName>
    </recommendedName>
    <alternativeName>
        <fullName evidence="8">Translocase of inner mitochondrial membrane domain-containing protein 1</fullName>
    </alternativeName>
</protein>
<dbReference type="Pfam" id="PF02466">
    <property type="entry name" value="Tim17"/>
    <property type="match status" value="1"/>
</dbReference>
<dbReference type="OrthoDB" id="5826189at2759"/>
<keyword evidence="3 10" id="KW-0812">Transmembrane</keyword>
<dbReference type="GO" id="GO:0032981">
    <property type="term" value="P:mitochondrial respiratory chain complex I assembly"/>
    <property type="evidence" value="ECO:0007669"/>
    <property type="project" value="InterPro"/>
</dbReference>
<dbReference type="PANTHER" id="PTHR13002">
    <property type="entry name" value="C3ORF1 PROTEIN-RELATED"/>
    <property type="match status" value="1"/>
</dbReference>
<dbReference type="Proteomes" id="UP000265120">
    <property type="component" value="Chromosome 14"/>
</dbReference>
<evidence type="ECO:0000256" key="7">
    <source>
        <dbReference type="ARBA" id="ARBA00040778"/>
    </source>
</evidence>
<dbReference type="OMA" id="SYMNFME"/>
<dbReference type="Ensembl" id="ENSCSET00000009796.1">
    <property type="protein sequence ID" value="ENSCSEP00000009682.1"/>
    <property type="gene ID" value="ENSCSEG00000006214.1"/>
</dbReference>
<dbReference type="PANTHER" id="PTHR13002:SF1">
    <property type="entry name" value="COMPLEX I ASSEMBLY FACTOR TIMMDC1, MITOCHONDRIAL"/>
    <property type="match status" value="1"/>
</dbReference>
<evidence type="ECO:0000256" key="1">
    <source>
        <dbReference type="ARBA" id="ARBA00004141"/>
    </source>
</evidence>
<dbReference type="RefSeq" id="XP_024917952.1">
    <property type="nucleotide sequence ID" value="XM_025062184.1"/>
</dbReference>